<name>A0A2J6TN72_9HELO</name>
<evidence type="ECO:0000256" key="2">
    <source>
        <dbReference type="ARBA" id="ARBA00022801"/>
    </source>
</evidence>
<keyword evidence="1" id="KW-0732">Signal</keyword>
<dbReference type="AlphaFoldDB" id="A0A2J6TN72"/>
<sequence>MQGETTSPTTKQQSRLASATMRALHALPLLLTAAPIEAASSWTSVHTGGGGGFIPSIVFHPKAKGVAYARADIGGMYKLNSDDSWTPISDGIAQDASWHNWGTDALALDPQNANVVYAALGLYTNSWDPNNGCIAKSTNQGSTWTFSNLTFKVGGNMPGRGTGERLAVDPANSNIIYFGARSGHGLWKSTDGGVTFSNVTSFSNTGTYREDPSDTTGYQSDLMGLLFVTFDSTSSTINGATSRIFVGVADNVTASVYESTDAGSTWSPLTGQPGAFLPHKCKLQPTEKALYLTYSNGIGPYDGTDGAVWRYDLTTSAWTNITPVSGSNLYFGFGGLGVDMLKPGHLVVATLNSWWPNAQIFRSNNSGLTWSPLWEWASYPSTNNYYGLSTSNAPWIATSFWDVTNNEPLGWMVESLEIDPFDSNHWLYGTGLTIMGGHDLTNWDTVHNVSIATLANGIEEMAVTGLVSVPGGSELLVAVGDDSGFTYLSSSNLGTAPSTNWMSPEFTSSTSVDYAGLAVADVVRSGNAAGTQQIGVSSNGGSTWSIDYGSSTTAYGGTVAYSASGDTVLWSTASQGVLRSQYTNSFASISGLPATALIASDKQNDSYFYAGYASTFYVSSNNGQTFAAGGSLSGASQINYVVVHPTIAGQVYVSTDAGIYLSTNFGSSFALLTSALKNVYEIALGVGSGSTWNLYAFGTGSAGSKLYGSANNGNTWTDLQGTQSFGAIDGCKLAGSGNVAGQVYVGTNGRGVFYAKVTITGGSTTATSSTSTSNVKTTSISSSTRSSSTTITTTATTLSTTTHSSTATSSTSTAACTVGQYSQCGGSSYTGCMNCASGYTCQVQNSFYSQCL</sequence>
<keyword evidence="4" id="KW-0119">Carbohydrate metabolism</keyword>
<keyword evidence="11" id="KW-1185">Reference proteome</keyword>
<gene>
    <name evidence="10" type="ORF">K444DRAFT_555022</name>
</gene>
<evidence type="ECO:0000256" key="6">
    <source>
        <dbReference type="ARBA" id="ARBA00023326"/>
    </source>
</evidence>
<keyword evidence="2" id="KW-0378">Hydrolase</keyword>
<dbReference type="InterPro" id="IPR052025">
    <property type="entry name" value="Xyloglucanase_GH74"/>
</dbReference>
<evidence type="ECO:0000256" key="7">
    <source>
        <dbReference type="ARBA" id="ARBA00037986"/>
    </source>
</evidence>
<evidence type="ECO:0000256" key="1">
    <source>
        <dbReference type="ARBA" id="ARBA00022729"/>
    </source>
</evidence>
<keyword evidence="6" id="KW-0624">Polysaccharide degradation</keyword>
<dbReference type="PANTHER" id="PTHR43739">
    <property type="entry name" value="XYLOGLUCANASE (EUROFUNG)"/>
    <property type="match status" value="1"/>
</dbReference>
<dbReference type="GO" id="GO:0010411">
    <property type="term" value="P:xyloglucan metabolic process"/>
    <property type="evidence" value="ECO:0007669"/>
    <property type="project" value="TreeGrafter"/>
</dbReference>
<proteinExistence type="inferred from homology"/>
<dbReference type="EMBL" id="KZ613754">
    <property type="protein sequence ID" value="PMD64473.1"/>
    <property type="molecule type" value="Genomic_DNA"/>
</dbReference>
<protein>
    <submittedName>
        <fullName evidence="10">Carbohydrate-binding module family 1 protein</fullName>
    </submittedName>
</protein>
<evidence type="ECO:0000259" key="9">
    <source>
        <dbReference type="PROSITE" id="PS51164"/>
    </source>
</evidence>
<evidence type="ECO:0000313" key="11">
    <source>
        <dbReference type="Proteomes" id="UP000235371"/>
    </source>
</evidence>
<accession>A0A2J6TN72</accession>
<evidence type="ECO:0000313" key="10">
    <source>
        <dbReference type="EMBL" id="PMD64473.1"/>
    </source>
</evidence>
<organism evidence="10 11">
    <name type="scientific">Hyaloscypha bicolor E</name>
    <dbReference type="NCBI Taxonomy" id="1095630"/>
    <lineage>
        <taxon>Eukaryota</taxon>
        <taxon>Fungi</taxon>
        <taxon>Dikarya</taxon>
        <taxon>Ascomycota</taxon>
        <taxon>Pezizomycotina</taxon>
        <taxon>Leotiomycetes</taxon>
        <taxon>Helotiales</taxon>
        <taxon>Hyaloscyphaceae</taxon>
        <taxon>Hyaloscypha</taxon>
        <taxon>Hyaloscypha bicolor</taxon>
    </lineage>
</organism>
<evidence type="ECO:0000256" key="5">
    <source>
        <dbReference type="ARBA" id="ARBA00023295"/>
    </source>
</evidence>
<dbReference type="GO" id="GO:0005576">
    <property type="term" value="C:extracellular region"/>
    <property type="evidence" value="ECO:0007669"/>
    <property type="project" value="InterPro"/>
</dbReference>
<dbReference type="PANTHER" id="PTHR43739:SF2">
    <property type="entry name" value="OLIGOXYLOGLUCAN-REDUCING END-SPECIFIC XYLOGLUCANASE-RELATED"/>
    <property type="match status" value="1"/>
</dbReference>
<dbReference type="Gene3D" id="2.130.10.10">
    <property type="entry name" value="YVTN repeat-like/Quinoprotein amine dehydrogenase"/>
    <property type="match status" value="2"/>
</dbReference>
<feature type="region of interest" description="Disordered" evidence="8">
    <location>
        <begin position="763"/>
        <end position="786"/>
    </location>
</feature>
<dbReference type="GO" id="GO:0030245">
    <property type="term" value="P:cellulose catabolic process"/>
    <property type="evidence" value="ECO:0007669"/>
    <property type="project" value="UniProtKB-KW"/>
</dbReference>
<keyword evidence="5" id="KW-0326">Glycosidase</keyword>
<dbReference type="Pfam" id="PF00734">
    <property type="entry name" value="CBM_1"/>
    <property type="match status" value="1"/>
</dbReference>
<dbReference type="GO" id="GO:0030248">
    <property type="term" value="F:cellulose binding"/>
    <property type="evidence" value="ECO:0007669"/>
    <property type="project" value="InterPro"/>
</dbReference>
<dbReference type="STRING" id="1095630.A0A2J6TN72"/>
<dbReference type="FunFam" id="2.130.10.10:FF:000534">
    <property type="entry name" value="Xyloglucanase Xgh74A"/>
    <property type="match status" value="1"/>
</dbReference>
<evidence type="ECO:0000256" key="8">
    <source>
        <dbReference type="SAM" id="MobiDB-lite"/>
    </source>
</evidence>
<dbReference type="SUPFAM" id="SSF57180">
    <property type="entry name" value="Cellulose-binding domain"/>
    <property type="match status" value="1"/>
</dbReference>
<dbReference type="Proteomes" id="UP000235371">
    <property type="component" value="Unassembled WGS sequence"/>
</dbReference>
<dbReference type="SUPFAM" id="SSF110296">
    <property type="entry name" value="Oligoxyloglucan reducing end-specific cellobiohydrolase"/>
    <property type="match status" value="2"/>
</dbReference>
<evidence type="ECO:0000256" key="4">
    <source>
        <dbReference type="ARBA" id="ARBA00023277"/>
    </source>
</evidence>
<keyword evidence="3" id="KW-0136">Cellulose degradation</keyword>
<feature type="domain" description="CBM1" evidence="9">
    <location>
        <begin position="816"/>
        <end position="852"/>
    </location>
</feature>
<dbReference type="InterPro" id="IPR015943">
    <property type="entry name" value="WD40/YVTN_repeat-like_dom_sf"/>
</dbReference>
<dbReference type="GeneID" id="36584762"/>
<dbReference type="InterPro" id="IPR000254">
    <property type="entry name" value="CBD"/>
</dbReference>
<comment type="similarity">
    <text evidence="7">Belongs to the glycosyl hydrolase 74 family.</text>
</comment>
<dbReference type="InParanoid" id="A0A2J6TN72"/>
<dbReference type="GO" id="GO:0016798">
    <property type="term" value="F:hydrolase activity, acting on glycosyl bonds"/>
    <property type="evidence" value="ECO:0007669"/>
    <property type="project" value="UniProtKB-KW"/>
</dbReference>
<evidence type="ECO:0000256" key="3">
    <source>
        <dbReference type="ARBA" id="ARBA00023001"/>
    </source>
</evidence>
<reference evidence="10 11" key="1">
    <citation type="submission" date="2016-04" db="EMBL/GenBank/DDBJ databases">
        <title>A degradative enzymes factory behind the ericoid mycorrhizal symbiosis.</title>
        <authorList>
            <consortium name="DOE Joint Genome Institute"/>
            <person name="Martino E."/>
            <person name="Morin E."/>
            <person name="Grelet G."/>
            <person name="Kuo A."/>
            <person name="Kohler A."/>
            <person name="Daghino S."/>
            <person name="Barry K."/>
            <person name="Choi C."/>
            <person name="Cichocki N."/>
            <person name="Clum A."/>
            <person name="Copeland A."/>
            <person name="Hainaut M."/>
            <person name="Haridas S."/>
            <person name="Labutti K."/>
            <person name="Lindquist E."/>
            <person name="Lipzen A."/>
            <person name="Khouja H.-R."/>
            <person name="Murat C."/>
            <person name="Ohm R."/>
            <person name="Olson A."/>
            <person name="Spatafora J."/>
            <person name="Veneault-Fourrey C."/>
            <person name="Henrissat B."/>
            <person name="Grigoriev I."/>
            <person name="Martin F."/>
            <person name="Perotto S."/>
        </authorList>
    </citation>
    <scope>NUCLEOTIDE SEQUENCE [LARGE SCALE GENOMIC DNA]</scope>
    <source>
        <strain evidence="10 11">E</strain>
    </source>
</reference>
<dbReference type="RefSeq" id="XP_024741377.1">
    <property type="nucleotide sequence ID" value="XM_024876683.1"/>
</dbReference>
<dbReference type="InterPro" id="IPR035971">
    <property type="entry name" value="CBD_sf"/>
</dbReference>
<dbReference type="OrthoDB" id="2151161at2759"/>
<dbReference type="SMART" id="SM00236">
    <property type="entry name" value="fCBD"/>
    <property type="match status" value="1"/>
</dbReference>
<dbReference type="PROSITE" id="PS00562">
    <property type="entry name" value="CBM1_1"/>
    <property type="match status" value="1"/>
</dbReference>
<dbReference type="PROSITE" id="PS51164">
    <property type="entry name" value="CBM1_2"/>
    <property type="match status" value="1"/>
</dbReference>